<keyword evidence="2" id="KW-1133">Transmembrane helix</keyword>
<gene>
    <name evidence="3" type="ORF">HK105_200460</name>
</gene>
<keyword evidence="4" id="KW-1185">Reference proteome</keyword>
<dbReference type="Proteomes" id="UP001527925">
    <property type="component" value="Unassembled WGS sequence"/>
</dbReference>
<keyword evidence="2" id="KW-0812">Transmembrane</keyword>
<name>A0ABR4NLI7_9FUNG</name>
<feature type="region of interest" description="Disordered" evidence="1">
    <location>
        <begin position="83"/>
        <end position="115"/>
    </location>
</feature>
<keyword evidence="2" id="KW-0472">Membrane</keyword>
<feature type="transmembrane region" description="Helical" evidence="2">
    <location>
        <begin position="168"/>
        <end position="189"/>
    </location>
</feature>
<dbReference type="EMBL" id="JADGIZ020000001">
    <property type="protein sequence ID" value="KAL2920387.1"/>
    <property type="molecule type" value="Genomic_DNA"/>
</dbReference>
<comment type="caution">
    <text evidence="3">The sequence shown here is derived from an EMBL/GenBank/DDBJ whole genome shotgun (WGS) entry which is preliminary data.</text>
</comment>
<feature type="compositionally biased region" description="Acidic residues" evidence="1">
    <location>
        <begin position="91"/>
        <end position="107"/>
    </location>
</feature>
<evidence type="ECO:0000313" key="4">
    <source>
        <dbReference type="Proteomes" id="UP001527925"/>
    </source>
</evidence>
<dbReference type="SUPFAM" id="SSF49599">
    <property type="entry name" value="TRAF domain-like"/>
    <property type="match status" value="1"/>
</dbReference>
<proteinExistence type="predicted"/>
<reference evidence="3 4" key="1">
    <citation type="submission" date="2023-09" db="EMBL/GenBank/DDBJ databases">
        <title>Pangenome analysis of Batrachochytrium dendrobatidis and related Chytrids.</title>
        <authorList>
            <person name="Yacoub M.N."/>
            <person name="Stajich J.E."/>
            <person name="James T.Y."/>
        </authorList>
    </citation>
    <scope>NUCLEOTIDE SEQUENCE [LARGE SCALE GENOMIC DNA]</scope>
    <source>
        <strain evidence="3 4">JEL0888</strain>
    </source>
</reference>
<protein>
    <submittedName>
        <fullName evidence="3">Uncharacterized protein</fullName>
    </submittedName>
</protein>
<sequence length="197" mass="20767">MSSVRYLARSGLPDSVEYQAVLDHLDVLCPYADNGCPWLGRRSDVLAHIRSECIIAVVLSRILGVPPSQVPLLAGARPPTDAAAAVANTGDNDDDDDGSATDADSDADGTASSADAERRRFINALLSLLPRVPPSTASTVASDAATPAGMPALVARRRRSAIRRLSRTALFVALFTMALVLGMLAALYARSVLGWRP</sequence>
<evidence type="ECO:0000313" key="3">
    <source>
        <dbReference type="EMBL" id="KAL2920387.1"/>
    </source>
</evidence>
<organism evidence="3 4">
    <name type="scientific">Polyrhizophydium stewartii</name>
    <dbReference type="NCBI Taxonomy" id="2732419"/>
    <lineage>
        <taxon>Eukaryota</taxon>
        <taxon>Fungi</taxon>
        <taxon>Fungi incertae sedis</taxon>
        <taxon>Chytridiomycota</taxon>
        <taxon>Chytridiomycota incertae sedis</taxon>
        <taxon>Chytridiomycetes</taxon>
        <taxon>Rhizophydiales</taxon>
        <taxon>Rhizophydiales incertae sedis</taxon>
        <taxon>Polyrhizophydium</taxon>
    </lineage>
</organism>
<evidence type="ECO:0000256" key="2">
    <source>
        <dbReference type="SAM" id="Phobius"/>
    </source>
</evidence>
<evidence type="ECO:0000256" key="1">
    <source>
        <dbReference type="SAM" id="MobiDB-lite"/>
    </source>
</evidence>
<accession>A0ABR4NLI7</accession>